<evidence type="ECO:0000313" key="1">
    <source>
        <dbReference type="EMBL" id="KAJ2989600.1"/>
    </source>
</evidence>
<accession>A0ACC1PDW2</accession>
<dbReference type="EMBL" id="JAPDGR010000510">
    <property type="protein sequence ID" value="KAJ2989600.1"/>
    <property type="molecule type" value="Genomic_DNA"/>
</dbReference>
<protein>
    <submittedName>
        <fullName evidence="1">Uncharacterized protein</fullName>
    </submittedName>
</protein>
<sequence>MNTSSSTDPDPSQGRVIPSNEMEGASTGDDFGPSVEACIWSLAVLAAGWLALRLYLKFRKHRGLWWDDHFLIMVTVFLSNTSTSVAISLGWGKQPYDIPPKHWPGILLALIISGMFSILAAAISKTSFALTLLRISNGWVKCVIWFSIVTVNVILSLSVIFNWVQCTPVEKNFNPIVPGRSPDSLFLLCASYQRLEFQRGAYPTRPTLTTSSNTKGFLPQIGSANSRFANRLMLAKGNPHRIQRLCCSVLRSRGHFISASTLESYLEYGDEAGTISLVKIYALTGTFQADLTQFN</sequence>
<reference evidence="1" key="1">
    <citation type="submission" date="2022-10" db="EMBL/GenBank/DDBJ databases">
        <title>Genome Sequence of Xylaria curta.</title>
        <authorList>
            <person name="Buettner E."/>
        </authorList>
    </citation>
    <scope>NUCLEOTIDE SEQUENCE</scope>
    <source>
        <strain evidence="1">Babe10</strain>
    </source>
</reference>
<gene>
    <name evidence="1" type="ORF">NUW58_g3386</name>
</gene>
<dbReference type="Proteomes" id="UP001143856">
    <property type="component" value="Unassembled WGS sequence"/>
</dbReference>
<evidence type="ECO:0000313" key="2">
    <source>
        <dbReference type="Proteomes" id="UP001143856"/>
    </source>
</evidence>
<comment type="caution">
    <text evidence="1">The sequence shown here is derived from an EMBL/GenBank/DDBJ whole genome shotgun (WGS) entry which is preliminary data.</text>
</comment>
<keyword evidence="2" id="KW-1185">Reference proteome</keyword>
<organism evidence="1 2">
    <name type="scientific">Xylaria curta</name>
    <dbReference type="NCBI Taxonomy" id="42375"/>
    <lineage>
        <taxon>Eukaryota</taxon>
        <taxon>Fungi</taxon>
        <taxon>Dikarya</taxon>
        <taxon>Ascomycota</taxon>
        <taxon>Pezizomycotina</taxon>
        <taxon>Sordariomycetes</taxon>
        <taxon>Xylariomycetidae</taxon>
        <taxon>Xylariales</taxon>
        <taxon>Xylariaceae</taxon>
        <taxon>Xylaria</taxon>
    </lineage>
</organism>
<proteinExistence type="predicted"/>
<name>A0ACC1PDW2_9PEZI</name>